<evidence type="ECO:0000256" key="1">
    <source>
        <dbReference type="SAM" id="MobiDB-lite"/>
    </source>
</evidence>
<sequence>YAQELGYDVHPVEAYLRRETGAYLDPWHDRLKNAYVDTLADLGVTRDLDDRAFLTAMEQHQQTDPVLTAVLAAIKATVKGGVGKFRERPQGRNYRDGDRWPALERPTWR</sequence>
<feature type="non-terminal residue" evidence="2">
    <location>
        <position position="1"/>
    </location>
</feature>
<proteinExistence type="predicted"/>
<comment type="caution">
    <text evidence="2">The sequence shown here is derived from an EMBL/GenBank/DDBJ whole genome shotgun (WGS) entry which is preliminary data.</text>
</comment>
<gene>
    <name evidence="2" type="ORF">G3M58_97075</name>
</gene>
<dbReference type="EMBL" id="JAAGMN010010541">
    <property type="protein sequence ID" value="NEE23762.1"/>
    <property type="molecule type" value="Genomic_DNA"/>
</dbReference>
<dbReference type="AlphaFoldDB" id="A0A6G3Y1R7"/>
<feature type="non-terminal residue" evidence="2">
    <location>
        <position position="109"/>
    </location>
</feature>
<reference evidence="2" key="1">
    <citation type="submission" date="2020-01" db="EMBL/GenBank/DDBJ databases">
        <title>Insect and environment-associated Actinomycetes.</title>
        <authorList>
            <person name="Currrie C."/>
            <person name="Chevrette M."/>
            <person name="Carlson C."/>
            <person name="Stubbendieck R."/>
            <person name="Wendt-Pienkowski E."/>
        </authorList>
    </citation>
    <scope>NUCLEOTIDE SEQUENCE</scope>
    <source>
        <strain evidence="2">SID7499</strain>
    </source>
</reference>
<organism evidence="2">
    <name type="scientific">Streptomyces sp. SID7499</name>
    <dbReference type="NCBI Taxonomy" id="2706086"/>
    <lineage>
        <taxon>Bacteria</taxon>
        <taxon>Bacillati</taxon>
        <taxon>Actinomycetota</taxon>
        <taxon>Actinomycetes</taxon>
        <taxon>Kitasatosporales</taxon>
        <taxon>Streptomycetaceae</taxon>
        <taxon>Streptomyces</taxon>
    </lineage>
</organism>
<protein>
    <submittedName>
        <fullName evidence="2">Transcriptional regulator</fullName>
    </submittedName>
</protein>
<feature type="region of interest" description="Disordered" evidence="1">
    <location>
        <begin position="85"/>
        <end position="109"/>
    </location>
</feature>
<evidence type="ECO:0000313" key="2">
    <source>
        <dbReference type="EMBL" id="NEE23762.1"/>
    </source>
</evidence>
<accession>A0A6G3Y1R7</accession>
<name>A0A6G3Y1R7_9ACTN</name>